<evidence type="ECO:0000256" key="1">
    <source>
        <dbReference type="PROSITE-ProRule" id="PRU00278"/>
    </source>
</evidence>
<dbReference type="Pfam" id="PF00639">
    <property type="entry name" value="Rotamase"/>
    <property type="match status" value="1"/>
</dbReference>
<dbReference type="Pfam" id="PF13145">
    <property type="entry name" value="Rotamase_2"/>
    <property type="match status" value="1"/>
</dbReference>
<dbReference type="EMBL" id="CP049057">
    <property type="protein sequence ID" value="QIE58908.1"/>
    <property type="molecule type" value="Genomic_DNA"/>
</dbReference>
<dbReference type="KEGG" id="mgel:G5B37_04820"/>
<keyword evidence="1 4" id="KW-0413">Isomerase</keyword>
<keyword evidence="2" id="KW-0732">Signal</keyword>
<organism evidence="4 5">
    <name type="scientific">Rasiella rasia</name>
    <dbReference type="NCBI Taxonomy" id="2744027"/>
    <lineage>
        <taxon>Bacteria</taxon>
        <taxon>Pseudomonadati</taxon>
        <taxon>Bacteroidota</taxon>
        <taxon>Flavobacteriia</taxon>
        <taxon>Flavobacteriales</taxon>
        <taxon>Flavobacteriaceae</taxon>
        <taxon>Rasiella</taxon>
    </lineage>
</organism>
<dbReference type="InterPro" id="IPR000297">
    <property type="entry name" value="PPIase_PpiC"/>
</dbReference>
<feature type="signal peptide" evidence="2">
    <location>
        <begin position="1"/>
        <end position="20"/>
    </location>
</feature>
<feature type="chain" id="PRO_5026087251" evidence="2">
    <location>
        <begin position="21"/>
        <end position="654"/>
    </location>
</feature>
<dbReference type="SUPFAM" id="SSF54534">
    <property type="entry name" value="FKBP-like"/>
    <property type="match status" value="2"/>
</dbReference>
<dbReference type="RefSeq" id="WP_164678938.1">
    <property type="nucleotide sequence ID" value="NZ_CP049057.1"/>
</dbReference>
<evidence type="ECO:0000256" key="2">
    <source>
        <dbReference type="SAM" id="SignalP"/>
    </source>
</evidence>
<name>A0A6G6GK35_9FLAO</name>
<dbReference type="PANTHER" id="PTHR47245">
    <property type="entry name" value="PEPTIDYLPROLYL ISOMERASE"/>
    <property type="match status" value="1"/>
</dbReference>
<dbReference type="InterPro" id="IPR050245">
    <property type="entry name" value="PrsA_foldase"/>
</dbReference>
<evidence type="ECO:0000259" key="3">
    <source>
        <dbReference type="PROSITE" id="PS50198"/>
    </source>
</evidence>
<evidence type="ECO:0000313" key="4">
    <source>
        <dbReference type="EMBL" id="QIE58908.1"/>
    </source>
</evidence>
<feature type="domain" description="PpiC" evidence="3">
    <location>
        <begin position="228"/>
        <end position="330"/>
    </location>
</feature>
<dbReference type="Gene3D" id="3.10.50.40">
    <property type="match status" value="2"/>
</dbReference>
<dbReference type="Pfam" id="PF13616">
    <property type="entry name" value="Rotamase_3"/>
    <property type="match status" value="1"/>
</dbReference>
<dbReference type="GO" id="GO:0003755">
    <property type="term" value="F:peptidyl-prolyl cis-trans isomerase activity"/>
    <property type="evidence" value="ECO:0007669"/>
    <property type="project" value="UniProtKB-KW"/>
</dbReference>
<keyword evidence="1" id="KW-0697">Rotamase</keyword>
<protein>
    <submittedName>
        <fullName evidence="4">Peptidylprolyl isomerase</fullName>
    </submittedName>
</protein>
<feature type="domain" description="PpiC" evidence="3">
    <location>
        <begin position="121"/>
        <end position="223"/>
    </location>
</feature>
<sequence>MNRSITFIIMLFITTMAATAQEKSDVLLTLDGNPVYASEFKRVYQKNLELVQDERQKTVEGYLDLFIDYKLKVQEAYAQELDKKPGYIKEFEKYQEQLSRYYIYEDNATTDLAKEAYERGKEEIKASHILIKSSYADSPADTLKAYQKASKIRDRALNGENFEALAKETSEEPNADKTGGNLNYFSVFSLVYPFETVAYNTPVGSVSEIVRTRFGYHIIKVHDRRERAPQRTISHIMISDRADDARTFDPEERINNIYQLLQQGQTFEDLAKQYSEDTGSSTNGGMLRPFGKGEIKAKKFDSIAFGIEKVGEVTKPFKSMVGWHIVRLDKIHTISSFEEEKETMEKRVQNGARAKIVTAEVTNDIMKKYGFERGAPFLEYFKTYLNDDVLKRRWKYVPIPETDNTLLFTIGDRQVYRAQFAKYIGNMQRKTKRNFGSLGDAIVYWYNQFETETIKQYYKDRLEDEDPEYAGVITEYRDGLLIFDLMQTNVWNKAKKDTIGAQQFYEANKDQYKWGKRVDAVIVNTNEKSYAKKAKQLLGKGKSGDAIKSALNTDEAINVIISEGKFEEGAKELPKNFKMKMGVSETFQEESRYTIVKVLEVIPETTKEFDDVRGRVMTQYQQKLEEELMTELRSKYKIDVNKEILNKLKKELNN</sequence>
<reference evidence="4 5" key="1">
    <citation type="submission" date="2020-02" db="EMBL/GenBank/DDBJ databases">
        <title>Complete genome sequence of Flavobacteriaceae bacterium.</title>
        <authorList>
            <person name="Kim S.-J."/>
            <person name="Kim Y.-S."/>
            <person name="Kim K.-H."/>
        </authorList>
    </citation>
    <scope>NUCLEOTIDE SEQUENCE [LARGE SCALE GENOMIC DNA]</scope>
    <source>
        <strain evidence="4 5">RR4-40</strain>
    </source>
</reference>
<dbReference type="Proteomes" id="UP000505306">
    <property type="component" value="Chromosome"/>
</dbReference>
<dbReference type="InterPro" id="IPR046357">
    <property type="entry name" value="PPIase_dom_sf"/>
</dbReference>
<dbReference type="PANTHER" id="PTHR47245:SF2">
    <property type="entry name" value="PEPTIDYL-PROLYL CIS-TRANS ISOMERASE HP_0175-RELATED"/>
    <property type="match status" value="1"/>
</dbReference>
<gene>
    <name evidence="4" type="ORF">G5B37_04820</name>
</gene>
<dbReference type="PROSITE" id="PS50198">
    <property type="entry name" value="PPIC_PPIASE_2"/>
    <property type="match status" value="2"/>
</dbReference>
<keyword evidence="5" id="KW-1185">Reference proteome</keyword>
<evidence type="ECO:0000313" key="5">
    <source>
        <dbReference type="Proteomes" id="UP000505306"/>
    </source>
</evidence>
<proteinExistence type="predicted"/>
<dbReference type="AlphaFoldDB" id="A0A6G6GK35"/>
<accession>A0A6G6GK35</accession>